<dbReference type="AlphaFoldDB" id="A0A1H5YLC1"/>
<sequence length="257" mass="29705">MAYWLGKSSIFLPSSLRNFLVAHYSVVDALADVSVITEHSVEYCFFLADQNVDERLLMMTLRICKNLNKKLILFHYSSIPKHYLDEELIFGSVCLCDHNPMKSLTLIDAKLNSLNLTANRDTDMLQPHEEQSPFSHNMNDEIVNTMLSYIDSHFTSQIREQDVARHCHLSVSYFSRVFHKKVGQNFRDYVCNKRIELAKKLLREKSSQQISSIAFQSGFNDLSYFSRMFKKKTGMSPSTFRQFKGALELDVSKNTDS</sequence>
<dbReference type="OrthoDB" id="5818519at2"/>
<dbReference type="GO" id="GO:0043565">
    <property type="term" value="F:sequence-specific DNA binding"/>
    <property type="evidence" value="ECO:0007669"/>
    <property type="project" value="InterPro"/>
</dbReference>
<gene>
    <name evidence="5" type="ORF">SAMN04488244_109142</name>
</gene>
<dbReference type="GO" id="GO:0003700">
    <property type="term" value="F:DNA-binding transcription factor activity"/>
    <property type="evidence" value="ECO:0007669"/>
    <property type="project" value="InterPro"/>
</dbReference>
<dbReference type="SUPFAM" id="SSF46689">
    <property type="entry name" value="Homeodomain-like"/>
    <property type="match status" value="2"/>
</dbReference>
<dbReference type="InterPro" id="IPR018060">
    <property type="entry name" value="HTH_AraC"/>
</dbReference>
<proteinExistence type="predicted"/>
<dbReference type="EMBL" id="FNVG01000009">
    <property type="protein sequence ID" value="SEG24530.1"/>
    <property type="molecule type" value="Genomic_DNA"/>
</dbReference>
<organism evidence="5 6">
    <name type="scientific">Vibrio hangzhouensis</name>
    <dbReference type="NCBI Taxonomy" id="462991"/>
    <lineage>
        <taxon>Bacteria</taxon>
        <taxon>Pseudomonadati</taxon>
        <taxon>Pseudomonadota</taxon>
        <taxon>Gammaproteobacteria</taxon>
        <taxon>Vibrionales</taxon>
        <taxon>Vibrionaceae</taxon>
        <taxon>Vibrio</taxon>
    </lineage>
</organism>
<evidence type="ECO:0000259" key="4">
    <source>
        <dbReference type="PROSITE" id="PS01124"/>
    </source>
</evidence>
<reference evidence="6" key="1">
    <citation type="submission" date="2016-10" db="EMBL/GenBank/DDBJ databases">
        <authorList>
            <person name="Varghese N."/>
            <person name="Submissions S."/>
        </authorList>
    </citation>
    <scope>NUCLEOTIDE SEQUENCE [LARGE SCALE GENOMIC DNA]</scope>
    <source>
        <strain evidence="6">CGMCC 1.7062</strain>
    </source>
</reference>
<dbReference type="PROSITE" id="PS00041">
    <property type="entry name" value="HTH_ARAC_FAMILY_1"/>
    <property type="match status" value="1"/>
</dbReference>
<keyword evidence="6" id="KW-1185">Reference proteome</keyword>
<dbReference type="PROSITE" id="PS01124">
    <property type="entry name" value="HTH_ARAC_FAMILY_2"/>
    <property type="match status" value="1"/>
</dbReference>
<dbReference type="Proteomes" id="UP000236721">
    <property type="component" value="Unassembled WGS sequence"/>
</dbReference>
<accession>A0A1H5YLC1</accession>
<dbReference type="Gene3D" id="1.10.10.60">
    <property type="entry name" value="Homeodomain-like"/>
    <property type="match status" value="2"/>
</dbReference>
<name>A0A1H5YLC1_9VIBR</name>
<protein>
    <submittedName>
        <fullName evidence="5">Helix-turn-helix domain-containing protein</fullName>
    </submittedName>
</protein>
<dbReference type="RefSeq" id="WP_103880433.1">
    <property type="nucleotide sequence ID" value="NZ_FNVG01000009.1"/>
</dbReference>
<dbReference type="PANTHER" id="PTHR43280">
    <property type="entry name" value="ARAC-FAMILY TRANSCRIPTIONAL REGULATOR"/>
    <property type="match status" value="1"/>
</dbReference>
<dbReference type="SMART" id="SM00342">
    <property type="entry name" value="HTH_ARAC"/>
    <property type="match status" value="1"/>
</dbReference>
<dbReference type="Pfam" id="PF12833">
    <property type="entry name" value="HTH_18"/>
    <property type="match status" value="1"/>
</dbReference>
<evidence type="ECO:0000256" key="3">
    <source>
        <dbReference type="ARBA" id="ARBA00023163"/>
    </source>
</evidence>
<evidence type="ECO:0000313" key="6">
    <source>
        <dbReference type="Proteomes" id="UP000236721"/>
    </source>
</evidence>
<dbReference type="InterPro" id="IPR020449">
    <property type="entry name" value="Tscrpt_reg_AraC-type_HTH"/>
</dbReference>
<evidence type="ECO:0000256" key="2">
    <source>
        <dbReference type="ARBA" id="ARBA00023125"/>
    </source>
</evidence>
<evidence type="ECO:0000256" key="1">
    <source>
        <dbReference type="ARBA" id="ARBA00023015"/>
    </source>
</evidence>
<dbReference type="PANTHER" id="PTHR43280:SF2">
    <property type="entry name" value="HTH-TYPE TRANSCRIPTIONAL REGULATOR EXSA"/>
    <property type="match status" value="1"/>
</dbReference>
<keyword evidence="2" id="KW-0238">DNA-binding</keyword>
<keyword evidence="3" id="KW-0804">Transcription</keyword>
<dbReference type="PRINTS" id="PR00032">
    <property type="entry name" value="HTHARAC"/>
</dbReference>
<evidence type="ECO:0000313" key="5">
    <source>
        <dbReference type="EMBL" id="SEG24530.1"/>
    </source>
</evidence>
<dbReference type="InterPro" id="IPR018062">
    <property type="entry name" value="HTH_AraC-typ_CS"/>
</dbReference>
<dbReference type="InterPro" id="IPR009057">
    <property type="entry name" value="Homeodomain-like_sf"/>
</dbReference>
<feature type="domain" description="HTH araC/xylS-type" evidence="4">
    <location>
        <begin position="144"/>
        <end position="243"/>
    </location>
</feature>
<keyword evidence="1" id="KW-0805">Transcription regulation</keyword>